<name>A0A940ICQ6_9FIRM</name>
<proteinExistence type="predicted"/>
<protein>
    <submittedName>
        <fullName evidence="1">Uncharacterized protein</fullName>
    </submittedName>
</protein>
<organism evidence="1 2">
    <name type="scientific">Candidatus Stercoripulliclostridium pullicola</name>
    <dbReference type="NCBI Taxonomy" id="2840953"/>
    <lineage>
        <taxon>Bacteria</taxon>
        <taxon>Bacillati</taxon>
        <taxon>Bacillota</taxon>
        <taxon>Clostridia</taxon>
        <taxon>Eubacteriales</taxon>
        <taxon>Candidatus Stercoripulliclostridium</taxon>
    </lineage>
</organism>
<reference evidence="1" key="1">
    <citation type="submission" date="2020-10" db="EMBL/GenBank/DDBJ databases">
        <authorList>
            <person name="Gilroy R."/>
        </authorList>
    </citation>
    <scope>NUCLEOTIDE SEQUENCE</scope>
    <source>
        <strain evidence="1">517</strain>
    </source>
</reference>
<dbReference type="Proteomes" id="UP000727857">
    <property type="component" value="Unassembled WGS sequence"/>
</dbReference>
<dbReference type="EMBL" id="JADINF010000036">
    <property type="protein sequence ID" value="MBO8423670.1"/>
    <property type="molecule type" value="Genomic_DNA"/>
</dbReference>
<evidence type="ECO:0000313" key="2">
    <source>
        <dbReference type="Proteomes" id="UP000727857"/>
    </source>
</evidence>
<dbReference type="AlphaFoldDB" id="A0A940ICQ6"/>
<reference evidence="1" key="2">
    <citation type="journal article" date="2021" name="PeerJ">
        <title>Extensive microbial diversity within the chicken gut microbiome revealed by metagenomics and culture.</title>
        <authorList>
            <person name="Gilroy R."/>
            <person name="Ravi A."/>
            <person name="Getino M."/>
            <person name="Pursley I."/>
            <person name="Horton D.L."/>
            <person name="Alikhan N.F."/>
            <person name="Baker D."/>
            <person name="Gharbi K."/>
            <person name="Hall N."/>
            <person name="Watson M."/>
            <person name="Adriaenssens E.M."/>
            <person name="Foster-Nyarko E."/>
            <person name="Jarju S."/>
            <person name="Secka A."/>
            <person name="Antonio M."/>
            <person name="Oren A."/>
            <person name="Chaudhuri R.R."/>
            <person name="La Ragione R."/>
            <person name="Hildebrand F."/>
            <person name="Pallen M.J."/>
        </authorList>
    </citation>
    <scope>NUCLEOTIDE SEQUENCE</scope>
    <source>
        <strain evidence="1">517</strain>
    </source>
</reference>
<gene>
    <name evidence="1" type="ORF">IAB16_01415</name>
</gene>
<evidence type="ECO:0000313" key="1">
    <source>
        <dbReference type="EMBL" id="MBO8423670.1"/>
    </source>
</evidence>
<comment type="caution">
    <text evidence="1">The sequence shown here is derived from an EMBL/GenBank/DDBJ whole genome shotgun (WGS) entry which is preliminary data.</text>
</comment>
<sequence>MKEEEMFAKGAKLSAEREKKALTDIRAVLPGFCSGDRATLVELERFLFEKYGAEKVDWRDIDRCTRTKVKRYNKYCRTVFCVSEGHVADEEYRAAYIVKRDNLRNPSVNEDDFFYDLFLIVGSEDGEKPTSYFIGGYSEGLHEEIYVLCGNR</sequence>
<accession>A0A940ICQ6</accession>